<dbReference type="SUPFAM" id="SSF53474">
    <property type="entry name" value="alpha/beta-Hydrolases"/>
    <property type="match status" value="1"/>
</dbReference>
<dbReference type="InterPro" id="IPR050585">
    <property type="entry name" value="Xaa-Pro_dipeptidyl-ppase/CocE"/>
</dbReference>
<comment type="caution">
    <text evidence="3">The sequence shown here is derived from an EMBL/GenBank/DDBJ whole genome shotgun (WGS) entry which is preliminary data.</text>
</comment>
<gene>
    <name evidence="3" type="ORF">GCM10011487_57050</name>
</gene>
<dbReference type="PANTHER" id="PTHR43056">
    <property type="entry name" value="PEPTIDASE S9 PROLYL OLIGOPEPTIDASE"/>
    <property type="match status" value="1"/>
</dbReference>
<keyword evidence="4" id="KW-1185">Reference proteome</keyword>
<dbReference type="NCBIfam" id="TIGR00976">
    <property type="entry name" value="CocE_NonD"/>
    <property type="match status" value="1"/>
</dbReference>
<evidence type="ECO:0000313" key="3">
    <source>
        <dbReference type="EMBL" id="GFE83705.1"/>
    </source>
</evidence>
<evidence type="ECO:0000256" key="1">
    <source>
        <dbReference type="ARBA" id="ARBA00022801"/>
    </source>
</evidence>
<dbReference type="SMART" id="SM00939">
    <property type="entry name" value="PepX_C"/>
    <property type="match status" value="1"/>
</dbReference>
<dbReference type="Gene3D" id="1.10.3020.10">
    <property type="entry name" value="alpha-amino acid ester hydrolase ( Helical cap domain)"/>
    <property type="match status" value="1"/>
</dbReference>
<name>A0A829YK64_9GAMM</name>
<evidence type="ECO:0000259" key="2">
    <source>
        <dbReference type="SMART" id="SM00939"/>
    </source>
</evidence>
<dbReference type="Gene3D" id="2.60.120.260">
    <property type="entry name" value="Galactose-binding domain-like"/>
    <property type="match status" value="1"/>
</dbReference>
<accession>A0A829YK64</accession>
<feature type="domain" description="Xaa-Pro dipeptidyl-peptidase C-terminal" evidence="2">
    <location>
        <begin position="303"/>
        <end position="564"/>
    </location>
</feature>
<dbReference type="InterPro" id="IPR005674">
    <property type="entry name" value="CocE/Ser_esterase"/>
</dbReference>
<dbReference type="EMBL" id="BLJN01000006">
    <property type="protein sequence ID" value="GFE83705.1"/>
    <property type="molecule type" value="Genomic_DNA"/>
</dbReference>
<keyword evidence="1" id="KW-0378">Hydrolase</keyword>
<proteinExistence type="predicted"/>
<sequence>MQARVHVQWGVKIPLRDGIHLSATLYRSPAHCDPKPAIFTLTPYIGQTFHDQAMYFASHGYPFLTVDVRGRGDSEGAFRPFIQEAQDGQDVVEWLAQQAYCNGRVAMWGGSYGGYNQWSVAKLLPPHLATIVPVAAPYLAVDVWMRNNICYPYLVRWLTLVTGRASQDKIFWNDEAFWAEKFRLFFESGAPFKTLDSALGNPSATFKEWISHPQQGDYWDQFNPRPEDYSKITVPILTITGIYDSDQPGALMHYRRHVQNAPHAPHYLVIGPWHHAGTRVPQRRFAGTEVGDAGMLDLQRLHLEWYAWTMSSGPKPSFLRAPVAYYVMGAERWRYAGTLDAITAESKPLYLSSRGVASRIDGSGELISEVGNGAEDEYLYDPRHLGCAPLEASLTDPLCLRPTFPTENLRDQTRVYAMEGNQLVYHSAPFDSDVEISGFFKLTAWIAIDQPDTDFGVSVYEIDDRGSSLLLTFDCMRARYREDLRREVLVSVSKPLRYEFERFTFVSRLVMKGSRLRLVIGPLNSIHFQKNYNSGGVVADESIEDARTVKVKLFHDSAHPSALYVPLGQPEFAGPETSRLPEVL</sequence>
<dbReference type="GO" id="GO:0008239">
    <property type="term" value="F:dipeptidyl-peptidase activity"/>
    <property type="evidence" value="ECO:0007669"/>
    <property type="project" value="InterPro"/>
</dbReference>
<dbReference type="Proteomes" id="UP000445000">
    <property type="component" value="Unassembled WGS sequence"/>
</dbReference>
<dbReference type="PANTHER" id="PTHR43056:SF10">
    <property type="entry name" value="COCE_NOND FAMILY, PUTATIVE (AFU_ORTHOLOGUE AFUA_7G00600)-RELATED"/>
    <property type="match status" value="1"/>
</dbReference>
<protein>
    <submittedName>
        <fullName evidence="3">Putative peptidase</fullName>
    </submittedName>
</protein>
<dbReference type="InterPro" id="IPR013736">
    <property type="entry name" value="Xaa-Pro_dipept_C"/>
</dbReference>
<dbReference type="AlphaFoldDB" id="A0A829YK64"/>
<dbReference type="Pfam" id="PF02129">
    <property type="entry name" value="Peptidase_S15"/>
    <property type="match status" value="1"/>
</dbReference>
<dbReference type="Pfam" id="PF08530">
    <property type="entry name" value="PepX_C"/>
    <property type="match status" value="1"/>
</dbReference>
<dbReference type="InterPro" id="IPR008979">
    <property type="entry name" value="Galactose-bd-like_sf"/>
</dbReference>
<evidence type="ECO:0000313" key="4">
    <source>
        <dbReference type="Proteomes" id="UP000445000"/>
    </source>
</evidence>
<dbReference type="Gene3D" id="3.40.50.1820">
    <property type="entry name" value="alpha/beta hydrolase"/>
    <property type="match status" value="1"/>
</dbReference>
<dbReference type="InterPro" id="IPR029058">
    <property type="entry name" value="AB_hydrolase_fold"/>
</dbReference>
<reference evidence="4" key="1">
    <citation type="submission" date="2020-01" db="EMBL/GenBank/DDBJ databases">
        <title>'Steroidobacter agaridevorans' sp. nov., agar-degrading bacteria isolated from rhizosphere soils.</title>
        <authorList>
            <person name="Ikenaga M."/>
            <person name="Kataoka M."/>
            <person name="Murouchi A."/>
            <person name="Katsuragi S."/>
            <person name="Sakai M."/>
        </authorList>
    </citation>
    <scope>NUCLEOTIDE SEQUENCE [LARGE SCALE GENOMIC DNA]</scope>
    <source>
        <strain evidence="4">YU21-B</strain>
    </source>
</reference>
<dbReference type="InterPro" id="IPR000383">
    <property type="entry name" value="Xaa-Pro-like_dom"/>
</dbReference>
<dbReference type="RefSeq" id="WP_280178334.1">
    <property type="nucleotide sequence ID" value="NZ_BLJN01000006.1"/>
</dbReference>
<organism evidence="3 4">
    <name type="scientific">Steroidobacter agaridevorans</name>
    <dbReference type="NCBI Taxonomy" id="2695856"/>
    <lineage>
        <taxon>Bacteria</taxon>
        <taxon>Pseudomonadati</taxon>
        <taxon>Pseudomonadota</taxon>
        <taxon>Gammaproteobacteria</taxon>
        <taxon>Steroidobacterales</taxon>
        <taxon>Steroidobacteraceae</taxon>
        <taxon>Steroidobacter</taxon>
    </lineage>
</organism>
<dbReference type="SUPFAM" id="SSF49785">
    <property type="entry name" value="Galactose-binding domain-like"/>
    <property type="match status" value="1"/>
</dbReference>